<evidence type="ECO:0000259" key="2">
    <source>
        <dbReference type="Pfam" id="PF13786"/>
    </source>
</evidence>
<evidence type="ECO:0000313" key="5">
    <source>
        <dbReference type="Proteomes" id="UP001500339"/>
    </source>
</evidence>
<evidence type="ECO:0000259" key="3">
    <source>
        <dbReference type="Pfam" id="PF18705"/>
    </source>
</evidence>
<comment type="caution">
    <text evidence="4">The sequence shown here is derived from an EMBL/GenBank/DDBJ whole genome shotgun (WGS) entry which is preliminary data.</text>
</comment>
<dbReference type="Pfam" id="PF13786">
    <property type="entry name" value="DUF4179"/>
    <property type="match status" value="1"/>
</dbReference>
<name>A0ABN1IU41_9CLOT</name>
<dbReference type="Proteomes" id="UP001500339">
    <property type="component" value="Unassembled WGS sequence"/>
</dbReference>
<dbReference type="InterPro" id="IPR025436">
    <property type="entry name" value="DUF4179"/>
</dbReference>
<keyword evidence="1" id="KW-0472">Membrane</keyword>
<dbReference type="Pfam" id="PF18705">
    <property type="entry name" value="DUF5643"/>
    <property type="match status" value="1"/>
</dbReference>
<dbReference type="Gene3D" id="2.60.40.1630">
    <property type="entry name" value="bacillus anthracis domain"/>
    <property type="match status" value="1"/>
</dbReference>
<proteinExistence type="predicted"/>
<feature type="domain" description="DUF5643" evidence="3">
    <location>
        <begin position="235"/>
        <end position="340"/>
    </location>
</feature>
<gene>
    <name evidence="4" type="ORF">GCM10008905_10850</name>
</gene>
<sequence length="455" mass="52300">MFEREEKELMELGEKINNTTKPDSIDEYIKKGIEEGQMKKKRMRAKKLANIVAFVTLITSIRVSPAIAVVLSKVPGLEYIVNLINYDKGIKDIVDNNFVQPINLSEEHEDLVFSIKDIIIDSSKCIVFYSIENKGNHRFVNLNEMKFTDELGEGLKAAITWGSFIDKDMNIEKKLEGKVELNFGEETIIPDKLFIAVTLRESDEGNDSRDKQKILSSIWKFEIPVDKEKFEEMHKVYDINEKFEIEGQKISFKTLTITPTRIALEVEYDKNNSKKILGFDDLAILNEKGEEWARISNGVIGSSKDDYNETLYFQSNYFANPKELHIKGSSIRAVDKDKLEVIVDMDKNELIKAPDHRLTLKSISKGNEEITLEFSLITDKIMDEKHAYNVFSHEFKDGSGKVYNNKSSGTHAGESNEQGILYHISSEIKYKNPIYLKVYNYPERIKGEFDIKVKN</sequence>
<evidence type="ECO:0000256" key="1">
    <source>
        <dbReference type="SAM" id="Phobius"/>
    </source>
</evidence>
<feature type="transmembrane region" description="Helical" evidence="1">
    <location>
        <begin position="48"/>
        <end position="71"/>
    </location>
</feature>
<keyword evidence="1" id="KW-0812">Transmembrane</keyword>
<feature type="domain" description="DUF4179" evidence="2">
    <location>
        <begin position="40"/>
        <end position="132"/>
    </location>
</feature>
<evidence type="ECO:0008006" key="6">
    <source>
        <dbReference type="Google" id="ProtNLM"/>
    </source>
</evidence>
<keyword evidence="1" id="KW-1133">Transmembrane helix</keyword>
<dbReference type="EMBL" id="BAAACF010000001">
    <property type="protein sequence ID" value="GAA0720990.1"/>
    <property type="molecule type" value="Genomic_DNA"/>
</dbReference>
<protein>
    <recommendedName>
        <fullName evidence="6">DUF4179 domain-containing protein</fullName>
    </recommendedName>
</protein>
<evidence type="ECO:0000313" key="4">
    <source>
        <dbReference type="EMBL" id="GAA0720990.1"/>
    </source>
</evidence>
<reference evidence="4 5" key="1">
    <citation type="journal article" date="2019" name="Int. J. Syst. Evol. Microbiol.">
        <title>The Global Catalogue of Microorganisms (GCM) 10K type strain sequencing project: providing services to taxonomists for standard genome sequencing and annotation.</title>
        <authorList>
            <consortium name="The Broad Institute Genomics Platform"/>
            <consortium name="The Broad Institute Genome Sequencing Center for Infectious Disease"/>
            <person name="Wu L."/>
            <person name="Ma J."/>
        </authorList>
    </citation>
    <scope>NUCLEOTIDE SEQUENCE [LARGE SCALE GENOMIC DNA]</scope>
    <source>
        <strain evidence="4 5">JCM 1405</strain>
    </source>
</reference>
<keyword evidence="5" id="KW-1185">Reference proteome</keyword>
<dbReference type="InterPro" id="IPR040680">
    <property type="entry name" value="DUF5643"/>
</dbReference>
<accession>A0ABN1IU41</accession>
<organism evidence="4 5">
    <name type="scientific">Clostridium malenominatum</name>
    <dbReference type="NCBI Taxonomy" id="1539"/>
    <lineage>
        <taxon>Bacteria</taxon>
        <taxon>Bacillati</taxon>
        <taxon>Bacillota</taxon>
        <taxon>Clostridia</taxon>
        <taxon>Eubacteriales</taxon>
        <taxon>Clostridiaceae</taxon>
        <taxon>Clostridium</taxon>
    </lineage>
</organism>